<name>A0ABW0QQK4_9GAMM</name>
<evidence type="ECO:0000256" key="10">
    <source>
        <dbReference type="ARBA" id="ARBA00030772"/>
    </source>
</evidence>
<evidence type="ECO:0000313" key="13">
    <source>
        <dbReference type="Proteomes" id="UP001596114"/>
    </source>
</evidence>
<evidence type="ECO:0000313" key="12">
    <source>
        <dbReference type="EMBL" id="MFC5526675.1"/>
    </source>
</evidence>
<proteinExistence type="inferred from homology"/>
<evidence type="ECO:0000256" key="4">
    <source>
        <dbReference type="ARBA" id="ARBA00022448"/>
    </source>
</evidence>
<keyword evidence="7" id="KW-0812">Transmembrane</keyword>
<keyword evidence="9" id="KW-0472">Membrane</keyword>
<comment type="similarity">
    <text evidence="2">Belongs to the GSP N family.</text>
</comment>
<reference evidence="13" key="1">
    <citation type="journal article" date="2019" name="Int. J. Syst. Evol. Microbiol.">
        <title>The Global Catalogue of Microorganisms (GCM) 10K type strain sequencing project: providing services to taxonomists for standard genome sequencing and annotation.</title>
        <authorList>
            <consortium name="The Broad Institute Genomics Platform"/>
            <consortium name="The Broad Institute Genome Sequencing Center for Infectious Disease"/>
            <person name="Wu L."/>
            <person name="Ma J."/>
        </authorList>
    </citation>
    <scope>NUCLEOTIDE SEQUENCE [LARGE SCALE GENOMIC DNA]</scope>
    <source>
        <strain evidence="13">CGMCC 1.16619</strain>
    </source>
</reference>
<dbReference type="Pfam" id="PF01203">
    <property type="entry name" value="T2SSN"/>
    <property type="match status" value="1"/>
</dbReference>
<evidence type="ECO:0000256" key="2">
    <source>
        <dbReference type="ARBA" id="ARBA00007208"/>
    </source>
</evidence>
<keyword evidence="6" id="KW-0997">Cell inner membrane</keyword>
<organism evidence="12 13">
    <name type="scientific">Rhodanobacter ginsengisoli</name>
    <dbReference type="NCBI Taxonomy" id="418646"/>
    <lineage>
        <taxon>Bacteria</taxon>
        <taxon>Pseudomonadati</taxon>
        <taxon>Pseudomonadota</taxon>
        <taxon>Gammaproteobacteria</taxon>
        <taxon>Lysobacterales</taxon>
        <taxon>Rhodanobacteraceae</taxon>
        <taxon>Rhodanobacter</taxon>
    </lineage>
</organism>
<gene>
    <name evidence="12" type="ORF">ACFPPA_13115</name>
</gene>
<dbReference type="EMBL" id="JBHSNF010000002">
    <property type="protein sequence ID" value="MFC5526675.1"/>
    <property type="molecule type" value="Genomic_DNA"/>
</dbReference>
<evidence type="ECO:0000256" key="7">
    <source>
        <dbReference type="ARBA" id="ARBA00022692"/>
    </source>
</evidence>
<keyword evidence="13" id="KW-1185">Reference proteome</keyword>
<evidence type="ECO:0000256" key="5">
    <source>
        <dbReference type="ARBA" id="ARBA00022475"/>
    </source>
</evidence>
<keyword evidence="8" id="KW-0653">Protein transport</keyword>
<evidence type="ECO:0000256" key="8">
    <source>
        <dbReference type="ARBA" id="ARBA00022927"/>
    </source>
</evidence>
<comment type="caution">
    <text evidence="12">The sequence shown here is derived from an EMBL/GenBank/DDBJ whole genome shotgun (WGS) entry which is preliminary data.</text>
</comment>
<evidence type="ECO:0000256" key="6">
    <source>
        <dbReference type="ARBA" id="ARBA00022519"/>
    </source>
</evidence>
<keyword evidence="4" id="KW-0813">Transport</keyword>
<protein>
    <recommendedName>
        <fullName evidence="3">Type II secretion system protein N</fullName>
    </recommendedName>
    <alternativeName>
        <fullName evidence="10">General secretion pathway protein N</fullName>
    </alternativeName>
</protein>
<dbReference type="Proteomes" id="UP001596114">
    <property type="component" value="Unassembled WGS sequence"/>
</dbReference>
<accession>A0ABW0QQK4</accession>
<dbReference type="InterPro" id="IPR022792">
    <property type="entry name" value="T2SS_protein-GspN"/>
</dbReference>
<evidence type="ECO:0000256" key="1">
    <source>
        <dbReference type="ARBA" id="ARBA00004533"/>
    </source>
</evidence>
<sequence>MKSSRKWLLGLSAVVSVAALLLWFLPARWAMPWIESRLHGLHLKQVQGTVWDGRAGELMAIDGHPLGELRWQLSRRALFGQLRLQLAFDGPQLGFSARVQRLPDGRIEAHGLQLHAELATLAPYAAGSLGQPRGELELTVEHALLQGGWPLQLQAQAHWRHAVIRTPEGDIALGALEAQAQAQDGVIRAQLRDEGNGPLQADGHLQLSPLGWRLDATLRARQTDPRLRRWLARLGPASSDGSVHIRHHGGLAGGMPVPSPDKDARQK</sequence>
<feature type="region of interest" description="Disordered" evidence="11">
    <location>
        <begin position="238"/>
        <end position="267"/>
    </location>
</feature>
<evidence type="ECO:0000256" key="9">
    <source>
        <dbReference type="ARBA" id="ARBA00023136"/>
    </source>
</evidence>
<evidence type="ECO:0000256" key="11">
    <source>
        <dbReference type="SAM" id="MobiDB-lite"/>
    </source>
</evidence>
<keyword evidence="5" id="KW-1003">Cell membrane</keyword>
<dbReference type="RefSeq" id="WP_377320540.1">
    <property type="nucleotide sequence ID" value="NZ_JBHSNF010000002.1"/>
</dbReference>
<comment type="subcellular location">
    <subcellularLocation>
        <location evidence="1">Cell inner membrane</location>
    </subcellularLocation>
</comment>
<evidence type="ECO:0000256" key="3">
    <source>
        <dbReference type="ARBA" id="ARBA00021563"/>
    </source>
</evidence>